<dbReference type="InterPro" id="IPR002938">
    <property type="entry name" value="FAD-bd"/>
</dbReference>
<sequence>MDFEVAIIGGGLAGLSLAIQLSKAGHRVILFEKEQYPFHKVCGEYISMESWDFLESIGLPLTEMQLPRITKLAISDCKGRLLRHTLSPGGFGISRYTLDDRLALIARSCGAELLSGTKVTDITFSSDRHLLKTTAGNFTAKVVCGAWGKRANLDIKLNRPFIESTKQNAQQYIGVKYHVKLDFPLHLIELHNFEDGYCGISPVDNNRLCLCYLTTAQKLQQNNNNIRLLENNLLKKNPVLNRYFSNAEFLYEEPLAISQISFAAKTLVEDHIFMTGDSAGMITPLCGNGMSMALHSSKLLSGVIIEYLGGKLTRSQAEDRYTNLWRKNFNSRLRAGRIFQQLFGKPAVTNLTLKSLSYFPGLTSKLIDLTHGGVF</sequence>
<accession>A0A2S4ZXM7</accession>
<dbReference type="PANTHER" id="PTHR42685:SF22">
    <property type="entry name" value="CONDITIONED MEDIUM FACTOR RECEPTOR 1"/>
    <property type="match status" value="1"/>
</dbReference>
<dbReference type="Gene3D" id="3.50.50.60">
    <property type="entry name" value="FAD/NAD(P)-binding domain"/>
    <property type="match status" value="1"/>
</dbReference>
<dbReference type="PRINTS" id="PR00420">
    <property type="entry name" value="RNGMNOXGNASE"/>
</dbReference>
<dbReference type="OrthoDB" id="1142316at2"/>
<evidence type="ECO:0000313" key="3">
    <source>
        <dbReference type="Proteomes" id="UP000236893"/>
    </source>
</evidence>
<dbReference type="Proteomes" id="UP000236893">
    <property type="component" value="Unassembled WGS sequence"/>
</dbReference>
<dbReference type="InterPro" id="IPR050407">
    <property type="entry name" value="Geranylgeranyl_reductase"/>
</dbReference>
<reference evidence="2 3" key="1">
    <citation type="submission" date="2018-01" db="EMBL/GenBank/DDBJ databases">
        <authorList>
            <person name="Gaut B.S."/>
            <person name="Morton B.R."/>
            <person name="Clegg M.T."/>
            <person name="Duvall M.R."/>
        </authorList>
    </citation>
    <scope>NUCLEOTIDE SEQUENCE [LARGE SCALE GENOMIC DNA]</scope>
    <source>
        <strain evidence="2 3">HR-AV</strain>
    </source>
</reference>
<dbReference type="EMBL" id="PQVF01000014">
    <property type="protein sequence ID" value="POY35110.1"/>
    <property type="molecule type" value="Genomic_DNA"/>
</dbReference>
<dbReference type="GO" id="GO:0071949">
    <property type="term" value="F:FAD binding"/>
    <property type="evidence" value="ECO:0007669"/>
    <property type="project" value="InterPro"/>
</dbReference>
<evidence type="ECO:0000313" key="2">
    <source>
        <dbReference type="EMBL" id="POY35110.1"/>
    </source>
</evidence>
<evidence type="ECO:0000259" key="1">
    <source>
        <dbReference type="Pfam" id="PF01494"/>
    </source>
</evidence>
<comment type="caution">
    <text evidence="2">The sequence shown here is derived from an EMBL/GenBank/DDBJ whole genome shotgun (WGS) entry which is preliminary data.</text>
</comment>
<proteinExistence type="predicted"/>
<dbReference type="Pfam" id="PF01494">
    <property type="entry name" value="FAD_binding_3"/>
    <property type="match status" value="1"/>
</dbReference>
<protein>
    <submittedName>
        <fullName evidence="2">Pyridine nucleotide-disulfide oxidoreductase</fullName>
    </submittedName>
</protein>
<keyword evidence="3" id="KW-1185">Reference proteome</keyword>
<organism evidence="2 3">
    <name type="scientific">Solitalea longa</name>
    <dbReference type="NCBI Taxonomy" id="2079460"/>
    <lineage>
        <taxon>Bacteria</taxon>
        <taxon>Pseudomonadati</taxon>
        <taxon>Bacteroidota</taxon>
        <taxon>Sphingobacteriia</taxon>
        <taxon>Sphingobacteriales</taxon>
        <taxon>Sphingobacteriaceae</taxon>
        <taxon>Solitalea</taxon>
    </lineage>
</organism>
<feature type="domain" description="FAD-binding" evidence="1">
    <location>
        <begin position="3"/>
        <end position="311"/>
    </location>
</feature>
<dbReference type="SUPFAM" id="SSF51905">
    <property type="entry name" value="FAD/NAD(P)-binding domain"/>
    <property type="match status" value="1"/>
</dbReference>
<name>A0A2S4ZXM7_9SPHI</name>
<dbReference type="InterPro" id="IPR036188">
    <property type="entry name" value="FAD/NAD-bd_sf"/>
</dbReference>
<dbReference type="AlphaFoldDB" id="A0A2S4ZXM7"/>
<dbReference type="PANTHER" id="PTHR42685">
    <property type="entry name" value="GERANYLGERANYL DIPHOSPHATE REDUCTASE"/>
    <property type="match status" value="1"/>
</dbReference>
<dbReference type="RefSeq" id="WP_103790376.1">
    <property type="nucleotide sequence ID" value="NZ_PQVF01000014.1"/>
</dbReference>
<gene>
    <name evidence="2" type="ORF">C3K47_17065</name>
</gene>